<organism evidence="1 2">
    <name type="scientific">Tagetes erecta</name>
    <name type="common">African marigold</name>
    <dbReference type="NCBI Taxonomy" id="13708"/>
    <lineage>
        <taxon>Eukaryota</taxon>
        <taxon>Viridiplantae</taxon>
        <taxon>Streptophyta</taxon>
        <taxon>Embryophyta</taxon>
        <taxon>Tracheophyta</taxon>
        <taxon>Spermatophyta</taxon>
        <taxon>Magnoliopsida</taxon>
        <taxon>eudicotyledons</taxon>
        <taxon>Gunneridae</taxon>
        <taxon>Pentapetalae</taxon>
        <taxon>asterids</taxon>
        <taxon>campanulids</taxon>
        <taxon>Asterales</taxon>
        <taxon>Asteraceae</taxon>
        <taxon>Asteroideae</taxon>
        <taxon>Heliantheae alliance</taxon>
        <taxon>Tageteae</taxon>
        <taxon>Tagetes</taxon>
    </lineage>
</organism>
<evidence type="ECO:0000313" key="2">
    <source>
        <dbReference type="Proteomes" id="UP001229421"/>
    </source>
</evidence>
<proteinExistence type="predicted"/>
<comment type="caution">
    <text evidence="1">The sequence shown here is derived from an EMBL/GenBank/DDBJ whole genome shotgun (WGS) entry which is preliminary data.</text>
</comment>
<evidence type="ECO:0000313" key="1">
    <source>
        <dbReference type="EMBL" id="KAK1409010.1"/>
    </source>
</evidence>
<protein>
    <submittedName>
        <fullName evidence="1">Uncharacterized protein</fullName>
    </submittedName>
</protein>
<dbReference type="EMBL" id="JAUHHV010000011">
    <property type="protein sequence ID" value="KAK1409010.1"/>
    <property type="molecule type" value="Genomic_DNA"/>
</dbReference>
<name>A0AAD8JQP2_TARER</name>
<dbReference type="Proteomes" id="UP001229421">
    <property type="component" value="Unassembled WGS sequence"/>
</dbReference>
<accession>A0AAD8JQP2</accession>
<gene>
    <name evidence="1" type="ORF">QVD17_41246</name>
</gene>
<keyword evidence="2" id="KW-1185">Reference proteome</keyword>
<dbReference type="AlphaFoldDB" id="A0AAD8JQP2"/>
<sequence>MKSASCGGKTTYKAALLNKRGTAICIFSISQWIHERSDQIRIQVIASNYQTIDLINLVVRKGCNYQSKYGVFWKGFQKQKSGTNESSCNDTFNDGSPCYYSSTEFIYENYAIINFLGSNVTVISKNAKQIVYKRALTALAIVVDFYYAQPFQMVSKQEGICHQEEHLRSAMQRYKSISDGKEETHISASSI</sequence>
<reference evidence="1" key="1">
    <citation type="journal article" date="2023" name="bioRxiv">
        <title>Improved chromosome-level genome assembly for marigold (Tagetes erecta).</title>
        <authorList>
            <person name="Jiang F."/>
            <person name="Yuan L."/>
            <person name="Wang S."/>
            <person name="Wang H."/>
            <person name="Xu D."/>
            <person name="Wang A."/>
            <person name="Fan W."/>
        </authorList>
    </citation>
    <scope>NUCLEOTIDE SEQUENCE</scope>
    <source>
        <strain evidence="1">WSJ</strain>
        <tissue evidence="1">Leaf</tissue>
    </source>
</reference>